<feature type="compositionally biased region" description="Polar residues" evidence="1">
    <location>
        <begin position="409"/>
        <end position="418"/>
    </location>
</feature>
<dbReference type="OrthoDB" id="2965336at2"/>
<keyword evidence="2" id="KW-0472">Membrane</keyword>
<dbReference type="HOGENOM" id="CLU_656645_0_0_9"/>
<gene>
    <name evidence="3" type="ordered locus">Bcell_0327</name>
</gene>
<feature type="region of interest" description="Disordered" evidence="1">
    <location>
        <begin position="399"/>
        <end position="418"/>
    </location>
</feature>
<evidence type="ECO:0000313" key="4">
    <source>
        <dbReference type="Proteomes" id="UP000001401"/>
    </source>
</evidence>
<evidence type="ECO:0008006" key="5">
    <source>
        <dbReference type="Google" id="ProtNLM"/>
    </source>
</evidence>
<protein>
    <recommendedName>
        <fullName evidence="5">GerMN domain-containing protein</fullName>
    </recommendedName>
</protein>
<evidence type="ECO:0000256" key="1">
    <source>
        <dbReference type="SAM" id="MobiDB-lite"/>
    </source>
</evidence>
<evidence type="ECO:0000313" key="3">
    <source>
        <dbReference type="EMBL" id="ADU28613.1"/>
    </source>
</evidence>
<feature type="compositionally biased region" description="Basic and acidic residues" evidence="1">
    <location>
        <begin position="399"/>
        <end position="408"/>
    </location>
</feature>
<accession>E6TV30</accession>
<dbReference type="STRING" id="649639.Bcell_0327"/>
<keyword evidence="2" id="KW-1133">Transmembrane helix</keyword>
<feature type="transmembrane region" description="Helical" evidence="2">
    <location>
        <begin position="57"/>
        <end position="79"/>
    </location>
</feature>
<evidence type="ECO:0000256" key="2">
    <source>
        <dbReference type="SAM" id="Phobius"/>
    </source>
</evidence>
<dbReference type="RefSeq" id="WP_013486954.1">
    <property type="nucleotide sequence ID" value="NC_014829.1"/>
</dbReference>
<dbReference type="EMBL" id="CP002394">
    <property type="protein sequence ID" value="ADU28613.1"/>
    <property type="molecule type" value="Genomic_DNA"/>
</dbReference>
<organism evidence="3 4">
    <name type="scientific">Evansella cellulosilytica (strain ATCC 21833 / DSM 2522 / FERM P-1141 / JCM 9156 / N-4)</name>
    <name type="common">Bacillus cellulosilyticus</name>
    <dbReference type="NCBI Taxonomy" id="649639"/>
    <lineage>
        <taxon>Bacteria</taxon>
        <taxon>Bacillati</taxon>
        <taxon>Bacillota</taxon>
        <taxon>Bacilli</taxon>
        <taxon>Bacillales</taxon>
        <taxon>Bacillaceae</taxon>
        <taxon>Evansella</taxon>
    </lineage>
</organism>
<sequence length="418" mass="47427">MNKKRWDEEELEDQLRELPQIKDSQSKEALFQAIEKKMNEAHTEKIKEPRINKKRTWIYPVIASFAAVLLLILIVPSFIHNDMPLNDLAGDYDDAADSGGPDTLFGGDESVEEEMFIMEEPEANNISERTESSADEMPETEQSIVPIPYVLDVAIPTGNGNVYQPIGFVIGEMVATDELGAGDLLAKIEYALHSPHANWGIESVSEQIQSISMIEEENTVALDFYEDNRMASLSSMESESFRNVVTEYFSVLGFDYVQFTVNGNQGFDFGQEGREVEWSLLSDNRGYYVYADEGGERYLLRGANAEEPIYEDGELISLRATLENMKNVADNAWYEPGIPETVFFDDVERIDNYAIITLTDDSALTLEQFDLFEEVLAHTMHDFSIDYFTIEGGPIEDIKEHRTTERLSTRTTPNIKYD</sequence>
<proteinExistence type="predicted"/>
<dbReference type="AlphaFoldDB" id="E6TV30"/>
<name>E6TV30_EVAC2</name>
<dbReference type="Proteomes" id="UP000001401">
    <property type="component" value="Chromosome"/>
</dbReference>
<keyword evidence="2" id="KW-0812">Transmembrane</keyword>
<reference evidence="3" key="1">
    <citation type="submission" date="2010-12" db="EMBL/GenBank/DDBJ databases">
        <title>Complete sequence of Bacillus cellulosilyticus DSM 2522.</title>
        <authorList>
            <consortium name="US DOE Joint Genome Institute"/>
            <person name="Lucas S."/>
            <person name="Copeland A."/>
            <person name="Lapidus A."/>
            <person name="Cheng J.-F."/>
            <person name="Bruce D."/>
            <person name="Goodwin L."/>
            <person name="Pitluck S."/>
            <person name="Chertkov O."/>
            <person name="Detter J.C."/>
            <person name="Han C."/>
            <person name="Tapia R."/>
            <person name="Land M."/>
            <person name="Hauser L."/>
            <person name="Jeffries C."/>
            <person name="Kyrpides N."/>
            <person name="Ivanova N."/>
            <person name="Mikhailova N."/>
            <person name="Brumm P."/>
            <person name="Mead D."/>
            <person name="Woyke T."/>
        </authorList>
    </citation>
    <scope>NUCLEOTIDE SEQUENCE [LARGE SCALE GENOMIC DNA]</scope>
    <source>
        <strain evidence="3">DSM 2522</strain>
    </source>
</reference>
<dbReference type="KEGG" id="bco:Bcell_0327"/>
<keyword evidence="4" id="KW-1185">Reference proteome</keyword>